<comment type="caution">
    <text evidence="3">The sequence shown here is derived from an EMBL/GenBank/DDBJ whole genome shotgun (WGS) entry which is preliminary data.</text>
</comment>
<dbReference type="Proteomes" id="UP000310685">
    <property type="component" value="Unassembled WGS sequence"/>
</dbReference>
<dbReference type="AlphaFoldDB" id="A0A4T0QE47"/>
<dbReference type="Proteomes" id="UP000307169">
    <property type="component" value="Unassembled WGS sequence"/>
</dbReference>
<name>A0A4T0QE47_9BASI</name>
<comment type="similarity">
    <text evidence="1">Belongs to the polyketide transferase af380 family.</text>
</comment>
<dbReference type="Gene3D" id="1.10.10.800">
    <property type="match status" value="1"/>
</dbReference>
<sequence length="329" mass="35996">MWRVTSVSVAYLYLIAIVQPILGVDIRSVQFLSKGIPISGNLYIPDNIETDSSLPGIVVGHPWGGVKEQTAGLHARQLAEHGFVTLAFDAATQGESGSGTLPRLIEDPYQRVEDIKNAVTFLSVQDSLVDSERIGALGICASGGYVSFAAQTDKRIKAIATVSAFDVGRITREPFGGGEIQYDTLNDSLKSASNNRTGIEKGAPPTIAWNTPNSTVTFTPETPTLYQEGYEYYHTPRGQHKNAPMLYVPESVDLMATYSSFAFVDLIAPRPYLMIAGSIADTLYFSRDAIERALEPKELFLVENATHIDLYDHLDVTLPKLVDFMSQNL</sequence>
<dbReference type="PANTHER" id="PTHR47751:SF1">
    <property type="entry name" value="SUPERFAMILY HYDROLASE, PUTATIVE (AFU_ORTHOLOGUE AFUA_2G16580)-RELATED"/>
    <property type="match status" value="1"/>
</dbReference>
<protein>
    <submittedName>
        <fullName evidence="3">Alpha/beta-hydrolase</fullName>
    </submittedName>
</protein>
<evidence type="ECO:0000313" key="10">
    <source>
        <dbReference type="Proteomes" id="UP000310708"/>
    </source>
</evidence>
<feature type="domain" description="Dienelactone hydrolase" evidence="2">
    <location>
        <begin position="44"/>
        <end position="160"/>
    </location>
</feature>
<proteinExistence type="inferred from homology"/>
<dbReference type="EMBL" id="SPRH01000049">
    <property type="protein sequence ID" value="TIB97323.1"/>
    <property type="molecule type" value="Genomic_DNA"/>
</dbReference>
<evidence type="ECO:0000313" key="9">
    <source>
        <dbReference type="Proteomes" id="UP000310685"/>
    </source>
</evidence>
<dbReference type="Proteomes" id="UP000309601">
    <property type="component" value="Unassembled WGS sequence"/>
</dbReference>
<evidence type="ECO:0000259" key="2">
    <source>
        <dbReference type="Pfam" id="PF01738"/>
    </source>
</evidence>
<reference evidence="7 8" key="1">
    <citation type="submission" date="2019-03" db="EMBL/GenBank/DDBJ databases">
        <title>Sequencing 25 genomes of Wallemia mellicola.</title>
        <authorList>
            <person name="Gostincar C."/>
        </authorList>
    </citation>
    <scope>NUCLEOTIDE SEQUENCE [LARGE SCALE GENOMIC DNA]</scope>
    <source>
        <strain evidence="4 7">EXF-1262</strain>
        <strain evidence="5 8">EXF-1274</strain>
        <strain evidence="3 9">EXF-6152</strain>
        <strain evidence="6 10">EXF-757</strain>
    </source>
</reference>
<dbReference type="PANTHER" id="PTHR47751">
    <property type="entry name" value="SUPERFAMILY HYDROLASE, PUTATIVE (AFU_ORTHOLOGUE AFUA_2G16580)-RELATED"/>
    <property type="match status" value="1"/>
</dbReference>
<dbReference type="EMBL" id="SPRC01000046">
    <property type="protein sequence ID" value="TIB76415.1"/>
    <property type="molecule type" value="Genomic_DNA"/>
</dbReference>
<dbReference type="InterPro" id="IPR051411">
    <property type="entry name" value="Polyketide_trans_af380"/>
</dbReference>
<dbReference type="Gene3D" id="3.40.50.1820">
    <property type="entry name" value="alpha/beta hydrolase"/>
    <property type="match status" value="1"/>
</dbReference>
<evidence type="ECO:0000313" key="7">
    <source>
        <dbReference type="Proteomes" id="UP000307169"/>
    </source>
</evidence>
<evidence type="ECO:0000313" key="3">
    <source>
        <dbReference type="EMBL" id="TIB76415.1"/>
    </source>
</evidence>
<evidence type="ECO:0000313" key="8">
    <source>
        <dbReference type="Proteomes" id="UP000309601"/>
    </source>
</evidence>
<evidence type="ECO:0000256" key="1">
    <source>
        <dbReference type="ARBA" id="ARBA00029464"/>
    </source>
</evidence>
<organism evidence="3 9">
    <name type="scientific">Wallemia mellicola</name>
    <dbReference type="NCBI Taxonomy" id="1708541"/>
    <lineage>
        <taxon>Eukaryota</taxon>
        <taxon>Fungi</taxon>
        <taxon>Dikarya</taxon>
        <taxon>Basidiomycota</taxon>
        <taxon>Wallemiomycotina</taxon>
        <taxon>Wallemiomycetes</taxon>
        <taxon>Wallemiales</taxon>
        <taxon>Wallemiaceae</taxon>
        <taxon>Wallemia</taxon>
    </lineage>
</organism>
<evidence type="ECO:0000313" key="5">
    <source>
        <dbReference type="EMBL" id="TIC61744.1"/>
    </source>
</evidence>
<keyword evidence="3" id="KW-0378">Hydrolase</keyword>
<gene>
    <name evidence="6" type="ORF">E3Q01_03830</name>
    <name evidence="5" type="ORF">E3Q02_03808</name>
    <name evidence="4" type="ORF">E3Q17_03453</name>
    <name evidence="3" type="ORF">E3Q22_03539</name>
</gene>
<evidence type="ECO:0000313" key="4">
    <source>
        <dbReference type="EMBL" id="TIB97323.1"/>
    </source>
</evidence>
<dbReference type="InterPro" id="IPR002925">
    <property type="entry name" value="Dienelactn_hydro"/>
</dbReference>
<dbReference type="InterPro" id="IPR029058">
    <property type="entry name" value="AB_hydrolase_fold"/>
</dbReference>
<dbReference type="Proteomes" id="UP000310708">
    <property type="component" value="Unassembled WGS sequence"/>
</dbReference>
<dbReference type="OMA" id="HIQTYWK"/>
<dbReference type="SUPFAM" id="SSF53474">
    <property type="entry name" value="alpha/beta-Hydrolases"/>
    <property type="match status" value="1"/>
</dbReference>
<dbReference type="EMBL" id="SPRX01000064">
    <property type="protein sequence ID" value="TIC62685.1"/>
    <property type="molecule type" value="Genomic_DNA"/>
</dbReference>
<dbReference type="Pfam" id="PF01738">
    <property type="entry name" value="DLH"/>
    <property type="match status" value="1"/>
</dbReference>
<accession>A0A4T0QE47</accession>
<dbReference type="GO" id="GO:0016787">
    <property type="term" value="F:hydrolase activity"/>
    <property type="evidence" value="ECO:0007669"/>
    <property type="project" value="UniProtKB-KW"/>
</dbReference>
<evidence type="ECO:0000313" key="6">
    <source>
        <dbReference type="EMBL" id="TIC62685.1"/>
    </source>
</evidence>
<dbReference type="EMBL" id="SPRW01000056">
    <property type="protein sequence ID" value="TIC61744.1"/>
    <property type="molecule type" value="Genomic_DNA"/>
</dbReference>